<dbReference type="PANTHER" id="PTHR30086:SF20">
    <property type="entry name" value="ARGININE EXPORTER PROTEIN ARGO-RELATED"/>
    <property type="match status" value="1"/>
</dbReference>
<accession>A0ABS5FR97</accession>
<dbReference type="Pfam" id="PF01810">
    <property type="entry name" value="LysE"/>
    <property type="match status" value="1"/>
</dbReference>
<reference evidence="8" key="1">
    <citation type="journal article" date="2021" name="ISME J.">
        <title>Evolutionary origin and ecological implication of a unique nif island in free-living Bradyrhizobium lineages.</title>
        <authorList>
            <person name="Tao J."/>
        </authorList>
    </citation>
    <scope>NUCLEOTIDE SEQUENCE [LARGE SCALE GENOMIC DNA]</scope>
    <source>
        <strain evidence="8">SZCCT0434</strain>
    </source>
</reference>
<evidence type="ECO:0000256" key="2">
    <source>
        <dbReference type="ARBA" id="ARBA00022475"/>
    </source>
</evidence>
<evidence type="ECO:0000313" key="8">
    <source>
        <dbReference type="Proteomes" id="UP001315278"/>
    </source>
</evidence>
<feature type="transmembrane region" description="Helical" evidence="6">
    <location>
        <begin position="183"/>
        <end position="200"/>
    </location>
</feature>
<dbReference type="RefSeq" id="WP_212399063.1">
    <property type="nucleotide sequence ID" value="NZ_JAFCJH010000037.1"/>
</dbReference>
<evidence type="ECO:0000256" key="3">
    <source>
        <dbReference type="ARBA" id="ARBA00022692"/>
    </source>
</evidence>
<feature type="transmembrane region" description="Helical" evidence="6">
    <location>
        <begin position="126"/>
        <end position="144"/>
    </location>
</feature>
<keyword evidence="3 6" id="KW-0812">Transmembrane</keyword>
<protein>
    <submittedName>
        <fullName evidence="7">LysE family translocator</fullName>
    </submittedName>
</protein>
<keyword evidence="5 6" id="KW-0472">Membrane</keyword>
<keyword evidence="2" id="KW-1003">Cell membrane</keyword>
<keyword evidence="8" id="KW-1185">Reference proteome</keyword>
<keyword evidence="4 6" id="KW-1133">Transmembrane helix</keyword>
<evidence type="ECO:0000256" key="4">
    <source>
        <dbReference type="ARBA" id="ARBA00022989"/>
    </source>
</evidence>
<comment type="caution">
    <text evidence="7">The sequence shown here is derived from an EMBL/GenBank/DDBJ whole genome shotgun (WGS) entry which is preliminary data.</text>
</comment>
<gene>
    <name evidence="7" type="ORF">JQ615_28395</name>
</gene>
<evidence type="ECO:0000313" key="7">
    <source>
        <dbReference type="EMBL" id="MBR0799313.1"/>
    </source>
</evidence>
<evidence type="ECO:0000256" key="6">
    <source>
        <dbReference type="SAM" id="Phobius"/>
    </source>
</evidence>
<dbReference type="InterPro" id="IPR001123">
    <property type="entry name" value="LeuE-type"/>
</dbReference>
<evidence type="ECO:0000256" key="1">
    <source>
        <dbReference type="ARBA" id="ARBA00004651"/>
    </source>
</evidence>
<name>A0ABS5FR97_9BRAD</name>
<organism evidence="7 8">
    <name type="scientific">Bradyrhizobium jicamae</name>
    <dbReference type="NCBI Taxonomy" id="280332"/>
    <lineage>
        <taxon>Bacteria</taxon>
        <taxon>Pseudomonadati</taxon>
        <taxon>Pseudomonadota</taxon>
        <taxon>Alphaproteobacteria</taxon>
        <taxon>Hyphomicrobiales</taxon>
        <taxon>Nitrobacteraceae</taxon>
        <taxon>Bradyrhizobium</taxon>
    </lineage>
</organism>
<feature type="transmembrane region" description="Helical" evidence="6">
    <location>
        <begin position="6"/>
        <end position="28"/>
    </location>
</feature>
<dbReference type="EMBL" id="JAFCJH010000037">
    <property type="protein sequence ID" value="MBR0799313.1"/>
    <property type="molecule type" value="Genomic_DNA"/>
</dbReference>
<proteinExistence type="predicted"/>
<evidence type="ECO:0000256" key="5">
    <source>
        <dbReference type="ARBA" id="ARBA00023136"/>
    </source>
</evidence>
<comment type="subcellular location">
    <subcellularLocation>
        <location evidence="1">Cell membrane</location>
        <topology evidence="1">Multi-pass membrane protein</topology>
    </subcellularLocation>
</comment>
<feature type="transmembrane region" description="Helical" evidence="6">
    <location>
        <begin position="40"/>
        <end position="68"/>
    </location>
</feature>
<sequence length="203" mass="21862">MSHSLMFAFVVFAVVMFFTPGPNNIMLLSSGLTYGFRRTVPHIAGITVGFAFMVGAVGVGLGAIFIAYPVLQTILKYGGVVYLVYLAAVIAMAEPPSAEQQDARDGRGPMTFWGAAMFQWINAKGWVMVIGTITAYAAIAVFPWNIAIQVALSLLLGTVSCIAWALFGTALRPVLTSRRAIRIFNVVMAILLLASLYPVFMDA</sequence>
<dbReference type="Proteomes" id="UP001315278">
    <property type="component" value="Unassembled WGS sequence"/>
</dbReference>
<dbReference type="PANTHER" id="PTHR30086">
    <property type="entry name" value="ARGININE EXPORTER PROTEIN ARGO"/>
    <property type="match status" value="1"/>
</dbReference>
<feature type="transmembrane region" description="Helical" evidence="6">
    <location>
        <begin position="150"/>
        <end position="171"/>
    </location>
</feature>